<feature type="domain" description="Major facilitator superfamily (MFS) profile" evidence="8">
    <location>
        <begin position="58"/>
        <end position="518"/>
    </location>
</feature>
<dbReference type="Pfam" id="PF07690">
    <property type="entry name" value="MFS_1"/>
    <property type="match status" value="1"/>
</dbReference>
<dbReference type="PANTHER" id="PTHR23501:SF193">
    <property type="entry name" value="MULTIDRUG TRANSPORTER, PUTATIVE (AFU_ORTHOLOGUE AFUA_8G00940)-RELATED"/>
    <property type="match status" value="1"/>
</dbReference>
<dbReference type="CDD" id="cd17502">
    <property type="entry name" value="MFS_Azr1_MDR_like"/>
    <property type="match status" value="1"/>
</dbReference>
<feature type="transmembrane region" description="Helical" evidence="7">
    <location>
        <begin position="531"/>
        <end position="551"/>
    </location>
</feature>
<feature type="compositionally biased region" description="Basic and acidic residues" evidence="6">
    <location>
        <begin position="18"/>
        <end position="43"/>
    </location>
</feature>
<gene>
    <name evidence="9" type="ORF">K469DRAFT_564197</name>
</gene>
<sequence length="565" mass="60610">MEKDQDDKHIVDPVAELKPNEKEVHHSGKPSGRDETKSDPAKPEPEYEYITGFKLWLVLAAVTLIVFLVMLDMSIIVTAIPRITSDFHSLPDVGWYGSAYLLACCPLQPLTGKLYTHLSSKIGSNLLYYTFLGFLGVFELGSALCGAAHSSTMLILGRAVAGLGSSGLSNGALTILSASAPMHKQPTMLGVMMGLGQIGIICGPLIGGALTQGASWRWCFYINLPIGAVASIFLLAIHIPDRLDKKSTDKPTFLGILSKLDLTGSFLFASFAVMVLLALEWGGIEYPWKSATIIGLFCGGGSTFVVFAAWEYHVGERAMIPFSVVRKQAVWSSCLFAGFFFGSLLIFSYYLPIYFQAVKGASPSLSGVYMLPGILSQMLMAVVSGMLVGKLGYYTPWAAASAVLVAIAAGLISTFTPHTSTVKWVMYQFIGGLGRGCGIQMPIIAIQNSLPPEQTSIGMALVAFLQTFGGSLFLTFGQTIFSHGLSSGLQEYARTADARAVIAAGATAFRQVVKPEQVMGILQAYSMAISYNFYLSAGASAATFIVCWGMGWKKINKKKVTAPEV</sequence>
<proteinExistence type="inferred from homology"/>
<dbReference type="PROSITE" id="PS50850">
    <property type="entry name" value="MFS"/>
    <property type="match status" value="1"/>
</dbReference>
<evidence type="ECO:0000256" key="2">
    <source>
        <dbReference type="ARBA" id="ARBA00007520"/>
    </source>
</evidence>
<protein>
    <submittedName>
        <fullName evidence="9">Efflux pump</fullName>
    </submittedName>
</protein>
<accession>A0A6A6EDK2</accession>
<feature type="transmembrane region" description="Helical" evidence="7">
    <location>
        <begin position="367"/>
        <end position="387"/>
    </location>
</feature>
<evidence type="ECO:0000313" key="9">
    <source>
        <dbReference type="EMBL" id="KAF2188862.1"/>
    </source>
</evidence>
<dbReference type="Gene3D" id="1.20.1720.10">
    <property type="entry name" value="Multidrug resistance protein D"/>
    <property type="match status" value="1"/>
</dbReference>
<feature type="region of interest" description="Disordered" evidence="6">
    <location>
        <begin position="1"/>
        <end position="43"/>
    </location>
</feature>
<dbReference type="PANTHER" id="PTHR23501">
    <property type="entry name" value="MAJOR FACILITATOR SUPERFAMILY"/>
    <property type="match status" value="1"/>
</dbReference>
<feature type="transmembrane region" description="Helical" evidence="7">
    <location>
        <begin position="260"/>
        <end position="279"/>
    </location>
</feature>
<dbReference type="InterPro" id="IPR011701">
    <property type="entry name" value="MFS"/>
</dbReference>
<dbReference type="SUPFAM" id="SSF103473">
    <property type="entry name" value="MFS general substrate transporter"/>
    <property type="match status" value="1"/>
</dbReference>
<dbReference type="AlphaFoldDB" id="A0A6A6EDK2"/>
<dbReference type="InterPro" id="IPR020846">
    <property type="entry name" value="MFS_dom"/>
</dbReference>
<feature type="transmembrane region" description="Helical" evidence="7">
    <location>
        <begin position="220"/>
        <end position="239"/>
    </location>
</feature>
<feature type="transmembrane region" description="Helical" evidence="7">
    <location>
        <begin position="394"/>
        <end position="412"/>
    </location>
</feature>
<keyword evidence="4 7" id="KW-1133">Transmembrane helix</keyword>
<feature type="transmembrane region" description="Helical" evidence="7">
    <location>
        <begin position="457"/>
        <end position="481"/>
    </location>
</feature>
<name>A0A6A6EDK2_9PEZI</name>
<keyword evidence="5 7" id="KW-0472">Membrane</keyword>
<evidence type="ECO:0000256" key="3">
    <source>
        <dbReference type="ARBA" id="ARBA00022692"/>
    </source>
</evidence>
<evidence type="ECO:0000256" key="7">
    <source>
        <dbReference type="SAM" id="Phobius"/>
    </source>
</evidence>
<feature type="transmembrane region" description="Helical" evidence="7">
    <location>
        <begin position="126"/>
        <end position="149"/>
    </location>
</feature>
<feature type="transmembrane region" description="Helical" evidence="7">
    <location>
        <begin position="188"/>
        <end position="208"/>
    </location>
</feature>
<comment type="similarity">
    <text evidence="2">Belongs to the major facilitator superfamily. TCR/Tet family.</text>
</comment>
<evidence type="ECO:0000313" key="10">
    <source>
        <dbReference type="Proteomes" id="UP000800200"/>
    </source>
</evidence>
<feature type="transmembrane region" description="Helical" evidence="7">
    <location>
        <begin position="330"/>
        <end position="355"/>
    </location>
</feature>
<evidence type="ECO:0000256" key="6">
    <source>
        <dbReference type="SAM" id="MobiDB-lite"/>
    </source>
</evidence>
<keyword evidence="10" id="KW-1185">Reference proteome</keyword>
<feature type="transmembrane region" description="Helical" evidence="7">
    <location>
        <begin position="55"/>
        <end position="81"/>
    </location>
</feature>
<feature type="transmembrane region" description="Helical" evidence="7">
    <location>
        <begin position="291"/>
        <end position="310"/>
    </location>
</feature>
<evidence type="ECO:0000256" key="1">
    <source>
        <dbReference type="ARBA" id="ARBA00004141"/>
    </source>
</evidence>
<dbReference type="Gene3D" id="1.20.1250.20">
    <property type="entry name" value="MFS general substrate transporter like domains"/>
    <property type="match status" value="1"/>
</dbReference>
<dbReference type="Proteomes" id="UP000800200">
    <property type="component" value="Unassembled WGS sequence"/>
</dbReference>
<evidence type="ECO:0000259" key="8">
    <source>
        <dbReference type="PROSITE" id="PS50850"/>
    </source>
</evidence>
<evidence type="ECO:0000256" key="5">
    <source>
        <dbReference type="ARBA" id="ARBA00023136"/>
    </source>
</evidence>
<comment type="subcellular location">
    <subcellularLocation>
        <location evidence="1">Membrane</location>
        <topology evidence="1">Multi-pass membrane protein</topology>
    </subcellularLocation>
</comment>
<dbReference type="GO" id="GO:0022857">
    <property type="term" value="F:transmembrane transporter activity"/>
    <property type="evidence" value="ECO:0007669"/>
    <property type="project" value="InterPro"/>
</dbReference>
<organism evidence="9 10">
    <name type="scientific">Zopfia rhizophila CBS 207.26</name>
    <dbReference type="NCBI Taxonomy" id="1314779"/>
    <lineage>
        <taxon>Eukaryota</taxon>
        <taxon>Fungi</taxon>
        <taxon>Dikarya</taxon>
        <taxon>Ascomycota</taxon>
        <taxon>Pezizomycotina</taxon>
        <taxon>Dothideomycetes</taxon>
        <taxon>Dothideomycetes incertae sedis</taxon>
        <taxon>Zopfiaceae</taxon>
        <taxon>Zopfia</taxon>
    </lineage>
</organism>
<reference evidence="9" key="1">
    <citation type="journal article" date="2020" name="Stud. Mycol.">
        <title>101 Dothideomycetes genomes: a test case for predicting lifestyles and emergence of pathogens.</title>
        <authorList>
            <person name="Haridas S."/>
            <person name="Albert R."/>
            <person name="Binder M."/>
            <person name="Bloem J."/>
            <person name="Labutti K."/>
            <person name="Salamov A."/>
            <person name="Andreopoulos B."/>
            <person name="Baker S."/>
            <person name="Barry K."/>
            <person name="Bills G."/>
            <person name="Bluhm B."/>
            <person name="Cannon C."/>
            <person name="Castanera R."/>
            <person name="Culley D."/>
            <person name="Daum C."/>
            <person name="Ezra D."/>
            <person name="Gonzalez J."/>
            <person name="Henrissat B."/>
            <person name="Kuo A."/>
            <person name="Liang C."/>
            <person name="Lipzen A."/>
            <person name="Lutzoni F."/>
            <person name="Magnuson J."/>
            <person name="Mondo S."/>
            <person name="Nolan M."/>
            <person name="Ohm R."/>
            <person name="Pangilinan J."/>
            <person name="Park H.-J."/>
            <person name="Ramirez L."/>
            <person name="Alfaro M."/>
            <person name="Sun H."/>
            <person name="Tritt A."/>
            <person name="Yoshinaga Y."/>
            <person name="Zwiers L.-H."/>
            <person name="Turgeon B."/>
            <person name="Goodwin S."/>
            <person name="Spatafora J."/>
            <person name="Crous P."/>
            <person name="Grigoriev I."/>
        </authorList>
    </citation>
    <scope>NUCLEOTIDE SEQUENCE</scope>
    <source>
        <strain evidence="9">CBS 207.26</strain>
    </source>
</reference>
<dbReference type="OrthoDB" id="10021397at2759"/>
<dbReference type="EMBL" id="ML994622">
    <property type="protein sequence ID" value="KAF2188862.1"/>
    <property type="molecule type" value="Genomic_DNA"/>
</dbReference>
<dbReference type="FunFam" id="1.20.1250.20:FF:000196">
    <property type="entry name" value="MFS toxin efflux pump (AflT)"/>
    <property type="match status" value="1"/>
</dbReference>
<evidence type="ECO:0000256" key="4">
    <source>
        <dbReference type="ARBA" id="ARBA00022989"/>
    </source>
</evidence>
<feature type="transmembrane region" description="Helical" evidence="7">
    <location>
        <begin position="155"/>
        <end position="176"/>
    </location>
</feature>
<feature type="compositionally biased region" description="Basic and acidic residues" evidence="6">
    <location>
        <begin position="1"/>
        <end position="11"/>
    </location>
</feature>
<dbReference type="GO" id="GO:0005886">
    <property type="term" value="C:plasma membrane"/>
    <property type="evidence" value="ECO:0007669"/>
    <property type="project" value="TreeGrafter"/>
</dbReference>
<keyword evidence="3 7" id="KW-0812">Transmembrane</keyword>
<dbReference type="InterPro" id="IPR036259">
    <property type="entry name" value="MFS_trans_sf"/>
</dbReference>